<comment type="caution">
    <text evidence="2">The sequence shown here is derived from an EMBL/GenBank/DDBJ whole genome shotgun (WGS) entry which is preliminary data.</text>
</comment>
<accession>A0ABS1Z2N9</accession>
<keyword evidence="3" id="KW-1185">Reference proteome</keyword>
<dbReference type="GeneID" id="84692285"/>
<dbReference type="RefSeq" id="WP_039379911.1">
    <property type="nucleotide sequence ID" value="NZ_CP083448.1"/>
</dbReference>
<dbReference type="EMBL" id="JAFCXS010000002">
    <property type="protein sequence ID" value="MBM0746667.1"/>
    <property type="molecule type" value="Genomic_DNA"/>
</dbReference>
<evidence type="ECO:0000313" key="2">
    <source>
        <dbReference type="EMBL" id="MBM0746667.1"/>
    </source>
</evidence>
<dbReference type="InterPro" id="IPR036814">
    <property type="entry name" value="YqcC-like_sf"/>
</dbReference>
<organism evidence="2 3">
    <name type="scientific">Pantoea eucrina</name>
    <dbReference type="NCBI Taxonomy" id="472693"/>
    <lineage>
        <taxon>Bacteria</taxon>
        <taxon>Pseudomonadati</taxon>
        <taxon>Pseudomonadota</taxon>
        <taxon>Gammaproteobacteria</taxon>
        <taxon>Enterobacterales</taxon>
        <taxon>Erwiniaceae</taxon>
        <taxon>Pantoea</taxon>
    </lineage>
</organism>
<proteinExistence type="predicted"/>
<sequence>MSTHTITQRLQQVEAVMREHDYWQQSAPDAAAFNSDQPFCLDTMAPLEWLQWVLIPRMSALIASGAPMPAGFAVAPYYEVALTPVTPGYTALLIALRELDALFAEPAR</sequence>
<evidence type="ECO:0000259" key="1">
    <source>
        <dbReference type="Pfam" id="PF04287"/>
    </source>
</evidence>
<gene>
    <name evidence="2" type="ORF">JJB79_04425</name>
</gene>
<dbReference type="InterPro" id="IPR023376">
    <property type="entry name" value="YqcC-like_dom"/>
</dbReference>
<reference evidence="2 3" key="1">
    <citation type="submission" date="2021-01" db="EMBL/GenBank/DDBJ databases">
        <title>Complete genome sequence of Pantoea eucrina OB49, a heavy metal tolerant bacterium with PGPR potential isolated from wheat in Algeria.</title>
        <authorList>
            <person name="Lekired A."/>
            <person name="Ouzari I.H."/>
        </authorList>
    </citation>
    <scope>NUCLEOTIDE SEQUENCE [LARGE SCALE GENOMIC DNA]</scope>
    <source>
        <strain evidence="2 3">OB49</strain>
    </source>
</reference>
<dbReference type="InterPro" id="IPR007384">
    <property type="entry name" value="UCP006257"/>
</dbReference>
<dbReference type="PANTHER" id="PTHR39586">
    <property type="entry name" value="CYTOPLASMIC PROTEIN-RELATED"/>
    <property type="match status" value="1"/>
</dbReference>
<evidence type="ECO:0000313" key="3">
    <source>
        <dbReference type="Proteomes" id="UP000809137"/>
    </source>
</evidence>
<dbReference type="PANTHER" id="PTHR39586:SF1">
    <property type="entry name" value="CYTOPLASMIC PROTEIN"/>
    <property type="match status" value="1"/>
</dbReference>
<dbReference type="SUPFAM" id="SSF158452">
    <property type="entry name" value="YqcC-like"/>
    <property type="match status" value="1"/>
</dbReference>
<dbReference type="PIRSF" id="PIRSF006257">
    <property type="entry name" value="UCP006257"/>
    <property type="match status" value="1"/>
</dbReference>
<feature type="domain" description="YqcC-like" evidence="1">
    <location>
        <begin position="6"/>
        <end position="102"/>
    </location>
</feature>
<name>A0ABS1Z2N9_9GAMM</name>
<dbReference type="Gene3D" id="1.20.1440.40">
    <property type="entry name" value="YqcC-like"/>
    <property type="match status" value="1"/>
</dbReference>
<dbReference type="Pfam" id="PF04287">
    <property type="entry name" value="DUF446"/>
    <property type="match status" value="1"/>
</dbReference>
<dbReference type="Proteomes" id="UP000809137">
    <property type="component" value="Unassembled WGS sequence"/>
</dbReference>
<protein>
    <submittedName>
        <fullName evidence="2">YqcC family protein</fullName>
    </submittedName>
</protein>